<dbReference type="InterPro" id="IPR014772">
    <property type="entry name" value="Munc13_dom-2"/>
</dbReference>
<reference evidence="5" key="1">
    <citation type="submission" date="2020-01" db="EMBL/GenBank/DDBJ databases">
        <title>Development of genomics and gene disruption for Polysphondylium violaceum indicates a role for the polyketide synthase stlB in stalk morphogenesis.</title>
        <authorList>
            <person name="Narita B."/>
            <person name="Kawabe Y."/>
            <person name="Kin K."/>
            <person name="Saito T."/>
            <person name="Gibbs R."/>
            <person name="Kuspa A."/>
            <person name="Muzny D."/>
            <person name="Queller D."/>
            <person name="Richards S."/>
            <person name="Strassman J."/>
            <person name="Sucgang R."/>
            <person name="Worley K."/>
            <person name="Schaap P."/>
        </authorList>
    </citation>
    <scope>NUCLEOTIDE SEQUENCE</scope>
    <source>
        <strain evidence="5">QSvi11</strain>
    </source>
</reference>
<dbReference type="PANTHER" id="PTHR47263:SF1">
    <property type="entry name" value="C2 DOMAIN PROTEIN (AFU_ORTHOLOGUE AFUA_7G02350)"/>
    <property type="match status" value="1"/>
</dbReference>
<dbReference type="PROSITE" id="PS51259">
    <property type="entry name" value="MHD2"/>
    <property type="match status" value="1"/>
</dbReference>
<dbReference type="SMART" id="SM00239">
    <property type="entry name" value="C2"/>
    <property type="match status" value="1"/>
</dbReference>
<dbReference type="InterPro" id="IPR000008">
    <property type="entry name" value="C2_dom"/>
</dbReference>
<dbReference type="CDD" id="cd00030">
    <property type="entry name" value="C2"/>
    <property type="match status" value="1"/>
</dbReference>
<dbReference type="SUPFAM" id="SSF49562">
    <property type="entry name" value="C2 domain (Calcium/lipid-binding domain, CaLB)"/>
    <property type="match status" value="1"/>
</dbReference>
<dbReference type="InterPro" id="IPR035892">
    <property type="entry name" value="C2_domain_sf"/>
</dbReference>
<dbReference type="AlphaFoldDB" id="A0A8J4Q9S7"/>
<sequence>MKLHLNFRKIGGNPTTTTTAGEQQPNLSTSVSNVVTPSSGVKPQQQQQQQQHFDDGHGGHNIGGLLSIQKHMKGGFEKVLTKTSDFAAYLPFSRNIGIPKGGSLILSIFSEEKKVNAFKEESSKVYNNKDGEDLKQDLHQSHKLACHDQNISVLYVYFLSILLVSHQTKSIKVTISQLCEYFGFDNELHTQYAAHAYHLTKYYLYELNKRKETVTKSLNVNEFSDKKMFEKYKLAQLNQLNELLFKLSNVSLNTLSVIVNLFNAKGLPKKDMGSNSDPYVNIYLKKDDGTPLLKNKPSISSESFARSSCMKNNLSPEWNETFVVSTNDIKENKLVLSVYDLDLVTKNDFMGFMVVDLESEQGILKTKENIQEYPLLPKPPSDSNNKLFLVKFVKHVYRKSGGSLNSSSSTAAGLGTIKIGYYWMTREIFKLEEAKKMIDQIESQPMNGADEDQYLIPNLIDFSHDKCLKSFCVIFIQGASSCTFPDHIESLLNQYQKRVLLSPMVKLLCHLERLLEIFVITTQVLDQMKQLIVKMIEMLKNDPVQPDPILSRYKKTLEATKSLFKGLISKYGLSFPVSVEGNKIQGISEENAKLLGKCIEILRTIHYDMPSKELESMISVLVKQYIQFFYSMIKERSQIRIEDSGDFDNIVSLLDVYDAIETQITNDIDIYSVLFPKGVNIGDLSAYNYYKLLKQDTLDQLAREKKVCMETFFLLKKIQNLHNGVLQSYIDQDAQLVKEKMDIDNIFSKFVSMWISETEKQFHSWIQRSLSKEAWKPSDLKNGVLHSFSVMDLFSIFEVGKNHMVSLQINIDNSMFDYLSVVNIVYNAYIEDVMVSIQKDLDQNDASNPVSQKVEEINEKSTNLFTKFIQDTRKALKIETTNNNNNNLTNSSSHIKQQIPINNSTSVITMSTCVKLNCIEFSRFLLDEYITDVQNKLNPSLSDKVESTFKASFTKTRQRFDHHIEQVISKLGKWIKIALDIAIRQQTPSKKPAKLQNTTLNLIDLSPITFPQEQVDSLLEELLAFLNNELTTLSGNLYQPTFSRLIKSVWINLWREVDAILFSQEVLKKESFETLHWRSSLVLSMYPTLESFFNADGGGTSIDQLKASSDYLFQKMNLHYFKNDNHHLIK</sequence>
<dbReference type="PROSITE" id="PS51258">
    <property type="entry name" value="MHD1"/>
    <property type="match status" value="1"/>
</dbReference>
<keyword evidence="6" id="KW-1185">Reference proteome</keyword>
<evidence type="ECO:0000313" key="6">
    <source>
        <dbReference type="Proteomes" id="UP000695562"/>
    </source>
</evidence>
<feature type="region of interest" description="Disordered" evidence="1">
    <location>
        <begin position="1"/>
        <end position="60"/>
    </location>
</feature>
<dbReference type="InterPro" id="IPR014770">
    <property type="entry name" value="Munc13_1"/>
</dbReference>
<dbReference type="OrthoDB" id="67700at2759"/>
<evidence type="ECO:0000259" key="4">
    <source>
        <dbReference type="PROSITE" id="PS51259"/>
    </source>
</evidence>
<evidence type="ECO:0008006" key="7">
    <source>
        <dbReference type="Google" id="ProtNLM"/>
    </source>
</evidence>
<dbReference type="Gene3D" id="1.20.58.1100">
    <property type="match status" value="1"/>
</dbReference>
<proteinExistence type="predicted"/>
<dbReference type="Pfam" id="PF25761">
    <property type="entry name" value="TPR_PATROL1"/>
    <property type="match status" value="1"/>
</dbReference>
<feature type="domain" description="MHD1" evidence="3">
    <location>
        <begin position="709"/>
        <end position="844"/>
    </location>
</feature>
<feature type="compositionally biased region" description="Polar residues" evidence="1">
    <location>
        <begin position="13"/>
        <end position="24"/>
    </location>
</feature>
<feature type="compositionally biased region" description="Low complexity" evidence="1">
    <location>
        <begin position="25"/>
        <end position="51"/>
    </location>
</feature>
<dbReference type="Pfam" id="PF00168">
    <property type="entry name" value="C2"/>
    <property type="match status" value="1"/>
</dbReference>
<evidence type="ECO:0000256" key="1">
    <source>
        <dbReference type="SAM" id="MobiDB-lite"/>
    </source>
</evidence>
<dbReference type="Gene3D" id="2.60.40.150">
    <property type="entry name" value="C2 domain"/>
    <property type="match status" value="1"/>
</dbReference>
<accession>A0A8J4Q9S7</accession>
<protein>
    <recommendedName>
        <fullName evidence="7">C2 domain-containing protein</fullName>
    </recommendedName>
</protein>
<dbReference type="PROSITE" id="PS50004">
    <property type="entry name" value="C2"/>
    <property type="match status" value="1"/>
</dbReference>
<dbReference type="InterPro" id="IPR057984">
    <property type="entry name" value="PATROL1_C"/>
</dbReference>
<feature type="domain" description="C2" evidence="2">
    <location>
        <begin position="239"/>
        <end position="373"/>
    </location>
</feature>
<dbReference type="Gene3D" id="1.10.357.50">
    <property type="match status" value="1"/>
</dbReference>
<organism evidence="5 6">
    <name type="scientific">Polysphondylium violaceum</name>
    <dbReference type="NCBI Taxonomy" id="133409"/>
    <lineage>
        <taxon>Eukaryota</taxon>
        <taxon>Amoebozoa</taxon>
        <taxon>Evosea</taxon>
        <taxon>Eumycetozoa</taxon>
        <taxon>Dictyostelia</taxon>
        <taxon>Dictyosteliales</taxon>
        <taxon>Dictyosteliaceae</taxon>
        <taxon>Polysphondylium</taxon>
    </lineage>
</organism>
<name>A0A8J4Q9S7_9MYCE</name>
<feature type="domain" description="MHD2" evidence="4">
    <location>
        <begin position="1016"/>
        <end position="1130"/>
    </location>
</feature>
<dbReference type="InterPro" id="IPR052811">
    <property type="entry name" value="Glucose_resp_signaling"/>
</dbReference>
<dbReference type="Proteomes" id="UP000695562">
    <property type="component" value="Unassembled WGS sequence"/>
</dbReference>
<gene>
    <name evidence="5" type="ORF">CYY_001069</name>
</gene>
<dbReference type="EMBL" id="AJWJ01000024">
    <property type="protein sequence ID" value="KAF2077606.1"/>
    <property type="molecule type" value="Genomic_DNA"/>
</dbReference>
<dbReference type="PANTHER" id="PTHR47263">
    <property type="entry name" value="ADENYLATE CYCLASE ACTIVATION PROTEIN GIT1"/>
    <property type="match status" value="1"/>
</dbReference>
<evidence type="ECO:0000313" key="5">
    <source>
        <dbReference type="EMBL" id="KAF2077606.1"/>
    </source>
</evidence>
<evidence type="ECO:0000259" key="3">
    <source>
        <dbReference type="PROSITE" id="PS51258"/>
    </source>
</evidence>
<comment type="caution">
    <text evidence="5">The sequence shown here is derived from an EMBL/GenBank/DDBJ whole genome shotgun (WGS) entry which is preliminary data.</text>
</comment>
<evidence type="ECO:0000259" key="2">
    <source>
        <dbReference type="PROSITE" id="PS50004"/>
    </source>
</evidence>